<protein>
    <submittedName>
        <fullName evidence="2">Uncharacterized protein</fullName>
    </submittedName>
</protein>
<feature type="compositionally biased region" description="Polar residues" evidence="1">
    <location>
        <begin position="59"/>
        <end position="70"/>
    </location>
</feature>
<proteinExistence type="predicted"/>
<dbReference type="AlphaFoldDB" id="A0AAD7I973"/>
<comment type="caution">
    <text evidence="2">The sequence shown here is derived from an EMBL/GenBank/DDBJ whole genome shotgun (WGS) entry which is preliminary data.</text>
</comment>
<dbReference type="EMBL" id="JARKIB010000120">
    <property type="protein sequence ID" value="KAJ7736688.1"/>
    <property type="molecule type" value="Genomic_DNA"/>
</dbReference>
<dbReference type="Proteomes" id="UP001215598">
    <property type="component" value="Unassembled WGS sequence"/>
</dbReference>
<evidence type="ECO:0000256" key="1">
    <source>
        <dbReference type="SAM" id="MobiDB-lite"/>
    </source>
</evidence>
<feature type="region of interest" description="Disordered" evidence="1">
    <location>
        <begin position="1"/>
        <end position="25"/>
    </location>
</feature>
<feature type="compositionally biased region" description="Acidic residues" evidence="1">
    <location>
        <begin position="124"/>
        <end position="139"/>
    </location>
</feature>
<organism evidence="2 3">
    <name type="scientific">Mycena metata</name>
    <dbReference type="NCBI Taxonomy" id="1033252"/>
    <lineage>
        <taxon>Eukaryota</taxon>
        <taxon>Fungi</taxon>
        <taxon>Dikarya</taxon>
        <taxon>Basidiomycota</taxon>
        <taxon>Agaricomycotina</taxon>
        <taxon>Agaricomycetes</taxon>
        <taxon>Agaricomycetidae</taxon>
        <taxon>Agaricales</taxon>
        <taxon>Marasmiineae</taxon>
        <taxon>Mycenaceae</taxon>
        <taxon>Mycena</taxon>
    </lineage>
</organism>
<feature type="region of interest" description="Disordered" evidence="1">
    <location>
        <begin position="41"/>
        <end position="70"/>
    </location>
</feature>
<feature type="compositionally biased region" description="Low complexity" evidence="1">
    <location>
        <begin position="41"/>
        <end position="54"/>
    </location>
</feature>
<reference evidence="2" key="1">
    <citation type="submission" date="2023-03" db="EMBL/GenBank/DDBJ databases">
        <title>Massive genome expansion in bonnet fungi (Mycena s.s.) driven by repeated elements and novel gene families across ecological guilds.</title>
        <authorList>
            <consortium name="Lawrence Berkeley National Laboratory"/>
            <person name="Harder C.B."/>
            <person name="Miyauchi S."/>
            <person name="Viragh M."/>
            <person name="Kuo A."/>
            <person name="Thoen E."/>
            <person name="Andreopoulos B."/>
            <person name="Lu D."/>
            <person name="Skrede I."/>
            <person name="Drula E."/>
            <person name="Henrissat B."/>
            <person name="Morin E."/>
            <person name="Kohler A."/>
            <person name="Barry K."/>
            <person name="LaButti K."/>
            <person name="Morin E."/>
            <person name="Salamov A."/>
            <person name="Lipzen A."/>
            <person name="Mereny Z."/>
            <person name="Hegedus B."/>
            <person name="Baldrian P."/>
            <person name="Stursova M."/>
            <person name="Weitz H."/>
            <person name="Taylor A."/>
            <person name="Grigoriev I.V."/>
            <person name="Nagy L.G."/>
            <person name="Martin F."/>
            <person name="Kauserud H."/>
        </authorList>
    </citation>
    <scope>NUCLEOTIDE SEQUENCE</scope>
    <source>
        <strain evidence="2">CBHHK182m</strain>
    </source>
</reference>
<evidence type="ECO:0000313" key="2">
    <source>
        <dbReference type="EMBL" id="KAJ7736688.1"/>
    </source>
</evidence>
<gene>
    <name evidence="2" type="ORF">B0H16DRAFT_1730733</name>
</gene>
<accession>A0AAD7I973</accession>
<keyword evidence="3" id="KW-1185">Reference proteome</keyword>
<feature type="region of interest" description="Disordered" evidence="1">
    <location>
        <begin position="124"/>
        <end position="194"/>
    </location>
</feature>
<sequence length="406" mass="42181">MSASFPPAINHPAHDDDDTLRPGDWQTEAILRKVEALLRDSYGSGSTSSASGNGRLRSANANSTAKTGTQVYQKGSAKIALHSLDAPNAGRATTHFRKTRRGTRAGRRNKAKVIQAESSVFDMEAEATEDVVEEEDEELPGSRKGRWRQDGGTNRAYQTTEKEPESPIDAPDLPQAPPHTTTPFKKTRRGTRAGQQEALRRIAMMVGLSALEVDVMEEEDEELPASEVPMTVREEEEELPVSDMALPEVGTADTLGAEVKAEEHIDSVDAPGQRESAAPAALCRPGAAVGAATGAAVDRELREFGMKTVAGRLLTHEGALEAVEGRHSGGGNFFQGAAQGAAGGAAGGVSGAATGAAGGGGVTLIAGAAIGAANCGKTAMFWGGDLSHGGVNAGWTEEAGSVKAEY</sequence>
<name>A0AAD7I973_9AGAR</name>
<evidence type="ECO:0000313" key="3">
    <source>
        <dbReference type="Proteomes" id="UP001215598"/>
    </source>
</evidence>